<dbReference type="RefSeq" id="WP_184180055.1">
    <property type="nucleotide sequence ID" value="NZ_JACHGF010000021.1"/>
</dbReference>
<sequence length="537" mass="61751">MKKYWPLLLILLGFIRCAQQVAPTGGKKDSIPPQLLMTLPANKVLNYQGQSVELFFDEYVIVDNIQQKLIITPESENPYTFKQKGKSVLLNFKNKFNDSTTYTFNFGDAIRDFSERNPVQNLKLVFSTGPFIDSARIYGTIRDLKTNQPVFDALVGLYRINDTLNPEKQKPYYFSRTDSSGRYAIENIQSIPYRLIALDDKNRNQLYNPKDERIAFRDSAILAGTDSISYNLGVYLSDVTVPRVQRTIPKVNNYTVVFNKGLDSLNVGFLRGDTLPYMLEGGNQVKFFWTEQAPDTTLAFIVGKDSLGQIIEENQKIAFLPQRGRERQRDPFTLRTTPDRNQVLDRAVRYTFTFNKPVASLNETQIQLVNDSTSRQSLKDLTWRWNAYRNELYVEARATAKDSIKWDLPKGAIISVEGDTLPQALIKHPVLREDDFGVIRGSIKADSGVAFFIELVDKDFKPIQTQYRSPFTFNRIPPGEYYLRVTVDRNRNRRWDTGIFKTGQQPEPIYYYPSSIVVKSNFEFSDQDFTIPSQTTD</sequence>
<accession>A0A840U5J8</accession>
<organism evidence="4 5">
    <name type="scientific">Rhabdobacter roseus</name>
    <dbReference type="NCBI Taxonomy" id="1655419"/>
    <lineage>
        <taxon>Bacteria</taxon>
        <taxon>Pseudomonadati</taxon>
        <taxon>Bacteroidota</taxon>
        <taxon>Cytophagia</taxon>
        <taxon>Cytophagales</taxon>
        <taxon>Cytophagaceae</taxon>
        <taxon>Rhabdobacter</taxon>
    </lineage>
</organism>
<evidence type="ECO:0000313" key="5">
    <source>
        <dbReference type="Proteomes" id="UP000557307"/>
    </source>
</evidence>
<keyword evidence="1 2" id="KW-0732">Signal</keyword>
<keyword evidence="5" id="KW-1185">Reference proteome</keyword>
<dbReference type="AlphaFoldDB" id="A0A840U5J8"/>
<name>A0A840U5J8_9BACT</name>
<feature type="signal peptide" evidence="2">
    <location>
        <begin position="1"/>
        <end position="18"/>
    </location>
</feature>
<dbReference type="InterPro" id="IPR032812">
    <property type="entry name" value="SbsA_Ig"/>
</dbReference>
<evidence type="ECO:0000256" key="1">
    <source>
        <dbReference type="ARBA" id="ARBA00022729"/>
    </source>
</evidence>
<gene>
    <name evidence="4" type="ORF">HNQ92_005754</name>
</gene>
<dbReference type="EMBL" id="JACHGF010000021">
    <property type="protein sequence ID" value="MBB5287588.1"/>
    <property type="molecule type" value="Genomic_DNA"/>
</dbReference>
<reference evidence="4 5" key="1">
    <citation type="submission" date="2020-08" db="EMBL/GenBank/DDBJ databases">
        <title>Genomic Encyclopedia of Type Strains, Phase IV (KMG-IV): sequencing the most valuable type-strain genomes for metagenomic binning, comparative biology and taxonomic classification.</title>
        <authorList>
            <person name="Goeker M."/>
        </authorList>
    </citation>
    <scope>NUCLEOTIDE SEQUENCE [LARGE SCALE GENOMIC DNA]</scope>
    <source>
        <strain evidence="4 5">DSM 105074</strain>
    </source>
</reference>
<feature type="chain" id="PRO_5032670647" description="SbsA Ig-like domain-containing protein" evidence="2">
    <location>
        <begin position="19"/>
        <end position="537"/>
    </location>
</feature>
<feature type="domain" description="SbsA Ig-like" evidence="3">
    <location>
        <begin position="29"/>
        <end position="128"/>
    </location>
</feature>
<evidence type="ECO:0000313" key="4">
    <source>
        <dbReference type="EMBL" id="MBB5287588.1"/>
    </source>
</evidence>
<proteinExistence type="predicted"/>
<evidence type="ECO:0000259" key="3">
    <source>
        <dbReference type="Pfam" id="PF13205"/>
    </source>
</evidence>
<dbReference type="Proteomes" id="UP000557307">
    <property type="component" value="Unassembled WGS sequence"/>
</dbReference>
<protein>
    <recommendedName>
        <fullName evidence="3">SbsA Ig-like domain-containing protein</fullName>
    </recommendedName>
</protein>
<dbReference type="Pfam" id="PF13205">
    <property type="entry name" value="Big_5"/>
    <property type="match status" value="1"/>
</dbReference>
<evidence type="ECO:0000256" key="2">
    <source>
        <dbReference type="SAM" id="SignalP"/>
    </source>
</evidence>
<comment type="caution">
    <text evidence="4">The sequence shown here is derived from an EMBL/GenBank/DDBJ whole genome shotgun (WGS) entry which is preliminary data.</text>
</comment>